<reference evidence="6" key="1">
    <citation type="journal article" date="2022" name="Cell Host Microbe">
        <title>Colonization of the live biotherapeutic product VE303 and modulation of the microbiota and metabolites in healthy volunteers.</title>
        <authorList>
            <person name="Dsouza M."/>
            <person name="Menon R."/>
            <person name="Crossette E."/>
            <person name="Bhattarai S.K."/>
            <person name="Schneider J."/>
            <person name="Kim Y.G."/>
            <person name="Reddy S."/>
            <person name="Caballero S."/>
            <person name="Felix C."/>
            <person name="Cornacchione L."/>
            <person name="Hendrickson J."/>
            <person name="Watson A.R."/>
            <person name="Minot S.S."/>
            <person name="Greenfield N."/>
            <person name="Schopf L."/>
            <person name="Szabady R."/>
            <person name="Patarroyo J."/>
            <person name="Smith W."/>
            <person name="Harrison P."/>
            <person name="Kuijper E.J."/>
            <person name="Kelly C.P."/>
            <person name="Olle B."/>
            <person name="Bobilev D."/>
            <person name="Silber J.L."/>
            <person name="Bucci V."/>
            <person name="Roberts B."/>
            <person name="Faith J."/>
            <person name="Norman J.M."/>
        </authorList>
    </citation>
    <scope>NUCLEOTIDE SEQUENCE</scope>
    <source>
        <strain evidence="6">VE303-04</strain>
    </source>
</reference>
<evidence type="ECO:0000256" key="3">
    <source>
        <dbReference type="ARBA" id="ARBA00023125"/>
    </source>
</evidence>
<dbReference type="PANTHER" id="PTHR37299">
    <property type="entry name" value="TRANSCRIPTIONAL REGULATOR-RELATED"/>
    <property type="match status" value="1"/>
</dbReference>
<dbReference type="RefSeq" id="WP_004462101.1">
    <property type="nucleotide sequence ID" value="NZ_CACRUA010000019.1"/>
</dbReference>
<gene>
    <name evidence="6" type="ORF">K5I21_10760</name>
    <name evidence="7" type="ORF">PM006_19485</name>
</gene>
<dbReference type="Pfam" id="PF04397">
    <property type="entry name" value="LytTR"/>
    <property type="match status" value="1"/>
</dbReference>
<keyword evidence="1" id="KW-0963">Cytoplasm</keyword>
<accession>A0AAW5F482</accession>
<dbReference type="GO" id="GO:0003677">
    <property type="term" value="F:DNA binding"/>
    <property type="evidence" value="ECO:0007669"/>
    <property type="project" value="UniProtKB-KW"/>
</dbReference>
<evidence type="ECO:0000256" key="4">
    <source>
        <dbReference type="ARBA" id="ARBA00023163"/>
    </source>
</evidence>
<protein>
    <submittedName>
        <fullName evidence="7">LytTR family DNA-binding domain-containing protein</fullName>
    </submittedName>
    <submittedName>
        <fullName evidence="6">LytTR family transcriptional regulator</fullName>
    </submittedName>
</protein>
<dbReference type="EMBL" id="JAINVB010000001">
    <property type="protein sequence ID" value="MCK0086339.1"/>
    <property type="molecule type" value="Genomic_DNA"/>
</dbReference>
<comment type="caution">
    <text evidence="6">The sequence shown here is derived from an EMBL/GenBank/DDBJ whole genome shotgun (WGS) entry which is preliminary data.</text>
</comment>
<name>A0AAW5F482_CLOSY</name>
<dbReference type="PANTHER" id="PTHR37299:SF2">
    <property type="entry name" value="HTH LYTTR-TYPE DOMAIN-CONTAINING PROTEIN"/>
    <property type="match status" value="1"/>
</dbReference>
<dbReference type="SMART" id="SM00850">
    <property type="entry name" value="LytTR"/>
    <property type="match status" value="1"/>
</dbReference>
<keyword evidence="4" id="KW-0804">Transcription</keyword>
<dbReference type="InterPro" id="IPR007492">
    <property type="entry name" value="LytTR_DNA-bd_dom"/>
</dbReference>
<dbReference type="PROSITE" id="PS50930">
    <property type="entry name" value="HTH_LYTTR"/>
    <property type="match status" value="1"/>
</dbReference>
<sequence>MQIEIKIDETLSEPRIIIMTNKITDEISELMQRLAEEKPRLLAGFKKETVSLLEQEKIIRIYAANSKVFAVTEDDEYQVRLRLYELEDRLDRKFFVRISNSEIINLRKIEEFDMSFTGTICVSLSNGAVTYVSRRYIAKIKQLLGL</sequence>
<dbReference type="InterPro" id="IPR046947">
    <property type="entry name" value="LytR-like"/>
</dbReference>
<feature type="domain" description="HTH LytTR-type" evidence="5">
    <location>
        <begin position="42"/>
        <end position="146"/>
    </location>
</feature>
<reference evidence="7" key="2">
    <citation type="submission" date="2023-01" db="EMBL/GenBank/DDBJ databases">
        <title>Human gut microbiome strain richness.</title>
        <authorList>
            <person name="Chen-Liaw A."/>
        </authorList>
    </citation>
    <scope>NUCLEOTIDE SEQUENCE</scope>
    <source>
        <strain evidence="7">B1_m1001713B170214d0_201011</strain>
    </source>
</reference>
<keyword evidence="3 7" id="KW-0238">DNA-binding</keyword>
<evidence type="ECO:0000313" key="8">
    <source>
        <dbReference type="Proteomes" id="UP001203136"/>
    </source>
</evidence>
<evidence type="ECO:0000256" key="1">
    <source>
        <dbReference type="ARBA" id="ARBA00022490"/>
    </source>
</evidence>
<evidence type="ECO:0000313" key="6">
    <source>
        <dbReference type="EMBL" id="MCK0086339.1"/>
    </source>
</evidence>
<dbReference type="Proteomes" id="UP001203136">
    <property type="component" value="Unassembled WGS sequence"/>
</dbReference>
<dbReference type="GO" id="GO:0000156">
    <property type="term" value="F:phosphorelay response regulator activity"/>
    <property type="evidence" value="ECO:0007669"/>
    <property type="project" value="InterPro"/>
</dbReference>
<proteinExistence type="predicted"/>
<keyword evidence="2" id="KW-0805">Transcription regulation</keyword>
<dbReference type="EMBL" id="JAQLGM010000070">
    <property type="protein sequence ID" value="MDB2002385.1"/>
    <property type="molecule type" value="Genomic_DNA"/>
</dbReference>
<dbReference type="Proteomes" id="UP001300871">
    <property type="component" value="Unassembled WGS sequence"/>
</dbReference>
<dbReference type="Gene3D" id="2.40.50.1020">
    <property type="entry name" value="LytTr DNA-binding domain"/>
    <property type="match status" value="1"/>
</dbReference>
<evidence type="ECO:0000313" key="7">
    <source>
        <dbReference type="EMBL" id="MDB2002385.1"/>
    </source>
</evidence>
<evidence type="ECO:0000259" key="5">
    <source>
        <dbReference type="PROSITE" id="PS50930"/>
    </source>
</evidence>
<dbReference type="AlphaFoldDB" id="A0AAW5F482"/>
<evidence type="ECO:0000256" key="2">
    <source>
        <dbReference type="ARBA" id="ARBA00023015"/>
    </source>
</evidence>
<organism evidence="6 8">
    <name type="scientific">Clostridium symbiosum</name>
    <name type="common">Bacteroides symbiosus</name>
    <dbReference type="NCBI Taxonomy" id="1512"/>
    <lineage>
        <taxon>Bacteria</taxon>
        <taxon>Bacillati</taxon>
        <taxon>Bacillota</taxon>
        <taxon>Clostridia</taxon>
        <taxon>Lachnospirales</taxon>
        <taxon>Lachnospiraceae</taxon>
        <taxon>Otoolea</taxon>
    </lineage>
</organism>